<accession>A0A8J3EQ85</accession>
<name>A0A8J3EQ85_9PROT</name>
<sequence>MQFDPKRSYSDDDIERAMATVARVIELHGEAYWPILERLEAELESRRARSARLARHLKRFALAQGRRRIASPRGRPPCDPAPCAHEVDGSCQTTGPY</sequence>
<evidence type="ECO:0000313" key="2">
    <source>
        <dbReference type="EMBL" id="GGH94401.1"/>
    </source>
</evidence>
<reference evidence="3 5" key="2">
    <citation type="submission" date="2020-02" db="EMBL/GenBank/DDBJ databases">
        <title>Genome sequence of Parvularcula flava strain NH6-79.</title>
        <authorList>
            <person name="Abdul Karim M.H."/>
            <person name="Lam M.Q."/>
            <person name="Chen S.J."/>
            <person name="Yahya A."/>
            <person name="Shahir S."/>
            <person name="Shamsir M.S."/>
            <person name="Chong C.S."/>
        </authorList>
    </citation>
    <scope>NUCLEOTIDE SEQUENCE [LARGE SCALE GENOMIC DNA]</scope>
    <source>
        <strain evidence="3 5">NH6-79</strain>
    </source>
</reference>
<evidence type="ECO:0000256" key="1">
    <source>
        <dbReference type="SAM" id="MobiDB-lite"/>
    </source>
</evidence>
<feature type="region of interest" description="Disordered" evidence="1">
    <location>
        <begin position="68"/>
        <end position="97"/>
    </location>
</feature>
<organism evidence="2 4">
    <name type="scientific">Aquisalinus luteolus</name>
    <dbReference type="NCBI Taxonomy" id="1566827"/>
    <lineage>
        <taxon>Bacteria</taxon>
        <taxon>Pseudomonadati</taxon>
        <taxon>Pseudomonadota</taxon>
        <taxon>Alphaproteobacteria</taxon>
        <taxon>Parvularculales</taxon>
        <taxon>Parvularculaceae</taxon>
        <taxon>Aquisalinus</taxon>
    </lineage>
</organism>
<keyword evidence="5" id="KW-1185">Reference proteome</keyword>
<evidence type="ECO:0000313" key="3">
    <source>
        <dbReference type="EMBL" id="NHK27109.1"/>
    </source>
</evidence>
<dbReference type="EMBL" id="VCJR02000001">
    <property type="protein sequence ID" value="NHK27109.1"/>
    <property type="molecule type" value="Genomic_DNA"/>
</dbReference>
<proteinExistence type="predicted"/>
<dbReference type="Proteomes" id="UP000621856">
    <property type="component" value="Unassembled WGS sequence"/>
</dbReference>
<dbReference type="EMBL" id="BMGZ01000001">
    <property type="protein sequence ID" value="GGH94401.1"/>
    <property type="molecule type" value="Genomic_DNA"/>
</dbReference>
<gene>
    <name evidence="3" type="ORF">FF098_004220</name>
    <name evidence="2" type="ORF">GCM10011355_08500</name>
</gene>
<dbReference type="Proteomes" id="UP000818603">
    <property type="component" value="Unassembled WGS sequence"/>
</dbReference>
<reference evidence="2" key="3">
    <citation type="submission" date="2020-09" db="EMBL/GenBank/DDBJ databases">
        <authorList>
            <person name="Sun Q."/>
            <person name="Zhou Y."/>
        </authorList>
    </citation>
    <scope>NUCLEOTIDE SEQUENCE</scope>
    <source>
        <strain evidence="2">CGMCC 1.14984</strain>
    </source>
</reference>
<protein>
    <submittedName>
        <fullName evidence="2">Uncharacterized protein</fullName>
    </submittedName>
</protein>
<dbReference type="AlphaFoldDB" id="A0A8J3EQ85"/>
<comment type="caution">
    <text evidence="2">The sequence shown here is derived from an EMBL/GenBank/DDBJ whole genome shotgun (WGS) entry which is preliminary data.</text>
</comment>
<dbReference type="RefSeq" id="WP_155137823.1">
    <property type="nucleotide sequence ID" value="NZ_BMGZ01000001.1"/>
</dbReference>
<reference evidence="2" key="1">
    <citation type="journal article" date="2014" name="Int. J. Syst. Evol. Microbiol.">
        <title>Complete genome sequence of Corynebacterium casei LMG S-19264T (=DSM 44701T), isolated from a smear-ripened cheese.</title>
        <authorList>
            <consortium name="US DOE Joint Genome Institute (JGI-PGF)"/>
            <person name="Walter F."/>
            <person name="Albersmeier A."/>
            <person name="Kalinowski J."/>
            <person name="Ruckert C."/>
        </authorList>
    </citation>
    <scope>NUCLEOTIDE SEQUENCE</scope>
    <source>
        <strain evidence="2">CGMCC 1.14984</strain>
    </source>
</reference>
<evidence type="ECO:0000313" key="5">
    <source>
        <dbReference type="Proteomes" id="UP000818603"/>
    </source>
</evidence>
<evidence type="ECO:0000313" key="4">
    <source>
        <dbReference type="Proteomes" id="UP000621856"/>
    </source>
</evidence>